<dbReference type="EMBL" id="JAESJJ010000042">
    <property type="protein sequence ID" value="MBL3611030.1"/>
    <property type="molecule type" value="Genomic_DNA"/>
</dbReference>
<accession>A0ABS1S128</accession>
<evidence type="ECO:0000256" key="1">
    <source>
        <dbReference type="SAM" id="MobiDB-lite"/>
    </source>
</evidence>
<dbReference type="Proteomes" id="UP000604473">
    <property type="component" value="Unassembled WGS sequence"/>
</dbReference>
<dbReference type="InterPro" id="IPR025330">
    <property type="entry name" value="DUF4236"/>
</dbReference>
<feature type="domain" description="DUF4236" evidence="2">
    <location>
        <begin position="1"/>
        <end position="45"/>
    </location>
</feature>
<protein>
    <submittedName>
        <fullName evidence="3">DUF4236 domain-containing protein</fullName>
    </submittedName>
</protein>
<feature type="region of interest" description="Disordered" evidence="1">
    <location>
        <begin position="37"/>
        <end position="59"/>
    </location>
</feature>
<proteinExistence type="predicted"/>
<dbReference type="Pfam" id="PF14020">
    <property type="entry name" value="DUF4236"/>
    <property type="match status" value="1"/>
</dbReference>
<evidence type="ECO:0000313" key="4">
    <source>
        <dbReference type="Proteomes" id="UP000604473"/>
    </source>
</evidence>
<organism evidence="3 4">
    <name type="scientific">Rhodovulum sulfidophilum</name>
    <name type="common">Rhodobacter sulfidophilus</name>
    <dbReference type="NCBI Taxonomy" id="35806"/>
    <lineage>
        <taxon>Bacteria</taxon>
        <taxon>Pseudomonadati</taxon>
        <taxon>Pseudomonadota</taxon>
        <taxon>Alphaproteobacteria</taxon>
        <taxon>Rhodobacterales</taxon>
        <taxon>Paracoccaceae</taxon>
        <taxon>Rhodovulum</taxon>
    </lineage>
</organism>
<keyword evidence="4" id="KW-1185">Reference proteome</keyword>
<sequence>MPGVRLNVSGSGVSTSIGGRGATVNLSKRGVRSTLSVPGTGLSWSSQKGWSEGSRSSPADEIEQLRVTASKTMDAVAKAAEKVDALGVRIDRAIVALNGGRGITASKVQTFEKRMLTEEQKLSEIEEKVQENCLFLEAIDERLRAMKFGMFSAGKKRHRDGVADAVASCAVETRKISDQIAETHHAMSAKLTEVQEALEANGPFNTIGNSAKPRTIS</sequence>
<gene>
    <name evidence="3" type="ORF">JMM60_20010</name>
</gene>
<name>A0ABS1S128_RHOSU</name>
<evidence type="ECO:0000313" key="3">
    <source>
        <dbReference type="EMBL" id="MBL3611030.1"/>
    </source>
</evidence>
<reference evidence="3 4" key="1">
    <citation type="submission" date="2021-01" db="EMBL/GenBank/DDBJ databases">
        <title>Draft genomes of Rhodovulum sulfidophilum.</title>
        <authorList>
            <person name="Guzman M.S."/>
        </authorList>
    </citation>
    <scope>NUCLEOTIDE SEQUENCE [LARGE SCALE GENOMIC DNA]</scope>
    <source>
        <strain evidence="3 4">AB35</strain>
    </source>
</reference>
<comment type="caution">
    <text evidence="3">The sequence shown here is derived from an EMBL/GenBank/DDBJ whole genome shotgun (WGS) entry which is preliminary data.</text>
</comment>
<feature type="compositionally biased region" description="Polar residues" evidence="1">
    <location>
        <begin position="37"/>
        <end position="57"/>
    </location>
</feature>
<evidence type="ECO:0000259" key="2">
    <source>
        <dbReference type="Pfam" id="PF14020"/>
    </source>
</evidence>